<dbReference type="Proteomes" id="UP001304650">
    <property type="component" value="Chromosome"/>
</dbReference>
<dbReference type="InterPro" id="IPR011635">
    <property type="entry name" value="CARDB"/>
</dbReference>
<feature type="domain" description="CARDB" evidence="3">
    <location>
        <begin position="511"/>
        <end position="612"/>
    </location>
</feature>
<dbReference type="Pfam" id="PF13229">
    <property type="entry name" value="Beta_helix"/>
    <property type="match status" value="1"/>
</dbReference>
<evidence type="ECO:0000256" key="2">
    <source>
        <dbReference type="SAM" id="SignalP"/>
    </source>
</evidence>
<sequence length="1087" mass="116403">MLTSCLFVFLTASTSYGAGNVYYVDDINGNNNNEGTSEQTAWKTLAKVNGTTFQPGDHILFKAGGSWSGQLHPLGSGTDTSPIVIDQYGTGNKPIINGGGILNSGAVLLYNQQYWEINNLEITNKGTASGQKMGVSIEAKDVGILNHIYLKNLVIHDVNGLQTDKQNGGIWVHTYGNLIQTKFNDIQIMNNTVYDTDRAGIVVTSDWWCNPDLVTCGTTRPAYYPSTNVVVSNNYVYSVGGDGISIRDTTSPVVEYNVVHDANARSGDYNNAIWTYNATNAKIQYNEAYLTRTTKDGYGLGVDYLQDGANLQYNYTHDNEGGAVGIYSDGTWAPQSNRNFKIRYNISQNDGAAIYSFYGPAVNGEIYNNTVYVKGDSSPALYKFNNWGGYASNISSKNNIFYNLGIGNYVWGQSSNITFDHNLFYGAHPASEPADANKITSDPLLVNPGSGGSGIHSVDGYKLLNGSPALATGTLIANHGGQDYWGNSVSTTLAPNIGAYNGVGQSLSGIDLQVSAVKVQESSFIPGDSIHFQLTVRNNGTTATGSQTITNQFMVDGQTVKSEPYLINLSPGQSITVTSSAWNTTKSGFLLKAVADASNVIAEVQEDNNMMSQYINLVVGKDIVPVSLGVQESNWGVGSTIHFTLTVKNQGNVPIVNEWFGARFYLDGATTEVDWSGTPDAGYTLNPGGTITLVSKKGWKVDRAQFSLMGDGDTWNQVVEVNEANNKMTVQLPLSSEKSITSFAIGNQQGTVTAATYQIGVKVPYGTDITSLTPVISVSNKATVTPGNGAAQNFTNPVIYTVTGENGTTQQWTVTVTQDTAYTLTGPSAVVTGDSFQLTYGLANVTESVYAKSVTVHYDPAKLEYINVESLLNGFNVIASTTTPGSIRIIEASTGSTSPLTGTLNLLSLTFRAIDRTVSTNVYMTDIVLGDQFGSVKIVNGGNALGINIIEFIPVDKSELSAALTETASAIAAAKELNPLAPHFGYYPKNKIDALKAAYANANGVFNQVGVTQSQLDVAKNTLTQALSVFLASANQSAGIGDLALLAANYHATSNNPNWPVIRMYDFDQNGKLDLYDLVTMAQRILN</sequence>
<dbReference type="SUPFAM" id="SSF49384">
    <property type="entry name" value="Carbohydrate-binding domain"/>
    <property type="match status" value="1"/>
</dbReference>
<dbReference type="EMBL" id="CP130319">
    <property type="protein sequence ID" value="WNR46166.1"/>
    <property type="molecule type" value="Genomic_DNA"/>
</dbReference>
<feature type="chain" id="PRO_5041699496" description="Probable pectate lyase C" evidence="2">
    <location>
        <begin position="18"/>
        <end position="1087"/>
    </location>
</feature>
<dbReference type="InterPro" id="IPR018247">
    <property type="entry name" value="EF_Hand_1_Ca_BS"/>
</dbReference>
<dbReference type="InterPro" id="IPR012334">
    <property type="entry name" value="Pectin_lyas_fold"/>
</dbReference>
<evidence type="ECO:0000259" key="4">
    <source>
        <dbReference type="Pfam" id="PF13229"/>
    </source>
</evidence>
<dbReference type="PROSITE" id="PS00018">
    <property type="entry name" value="EF_HAND_1"/>
    <property type="match status" value="1"/>
</dbReference>
<dbReference type="GO" id="GO:0000272">
    <property type="term" value="P:polysaccharide catabolic process"/>
    <property type="evidence" value="ECO:0007669"/>
    <property type="project" value="InterPro"/>
</dbReference>
<feature type="signal peptide" evidence="2">
    <location>
        <begin position="1"/>
        <end position="17"/>
    </location>
</feature>
<dbReference type="Gene3D" id="1.10.1330.10">
    <property type="entry name" value="Dockerin domain"/>
    <property type="match status" value="1"/>
</dbReference>
<feature type="domain" description="Right handed beta helix" evidence="4">
    <location>
        <begin position="225"/>
        <end position="372"/>
    </location>
</feature>
<evidence type="ECO:0000313" key="5">
    <source>
        <dbReference type="EMBL" id="WNR46166.1"/>
    </source>
</evidence>
<gene>
    <name evidence="5" type="ORF">MJB10_08750</name>
</gene>
<dbReference type="Gene3D" id="2.160.20.10">
    <property type="entry name" value="Single-stranded right-handed beta-helix, Pectin lyase-like"/>
    <property type="match status" value="1"/>
</dbReference>
<dbReference type="InterPro" id="IPR039448">
    <property type="entry name" value="Beta_helix"/>
</dbReference>
<dbReference type="RefSeq" id="WP_314803592.1">
    <property type="nucleotide sequence ID" value="NZ_CP130319.1"/>
</dbReference>
<dbReference type="Gene3D" id="2.60.40.10">
    <property type="entry name" value="Immunoglobulins"/>
    <property type="match status" value="2"/>
</dbReference>
<dbReference type="InterPro" id="IPR013783">
    <property type="entry name" value="Ig-like_fold"/>
</dbReference>
<reference evidence="5" key="1">
    <citation type="submission" date="2022-02" db="EMBL/GenBank/DDBJ databases">
        <title>Paenibacillus sp. MBLB1832 Whole Genome Shotgun Sequencing.</title>
        <authorList>
            <person name="Hwang C.Y."/>
            <person name="Cho E.-S."/>
            <person name="Seo M.-J."/>
        </authorList>
    </citation>
    <scope>NUCLEOTIDE SEQUENCE</scope>
    <source>
        <strain evidence="5">MBLB1832</strain>
    </source>
</reference>
<accession>A0AA96LTD6</accession>
<dbReference type="GO" id="GO:0030246">
    <property type="term" value="F:carbohydrate binding"/>
    <property type="evidence" value="ECO:0007669"/>
    <property type="project" value="InterPro"/>
</dbReference>
<dbReference type="Gene3D" id="2.60.40.680">
    <property type="match status" value="1"/>
</dbReference>
<dbReference type="Gene3D" id="2.60.40.2340">
    <property type="match status" value="1"/>
</dbReference>
<dbReference type="InterPro" id="IPR036439">
    <property type="entry name" value="Dockerin_dom_sf"/>
</dbReference>
<dbReference type="InterPro" id="IPR006626">
    <property type="entry name" value="PbH1"/>
</dbReference>
<dbReference type="Pfam" id="PF07705">
    <property type="entry name" value="CARDB"/>
    <property type="match status" value="2"/>
</dbReference>
<dbReference type="Gene3D" id="1.20.1270.90">
    <property type="entry name" value="AF1782-like"/>
    <property type="match status" value="1"/>
</dbReference>
<dbReference type="SUPFAM" id="SSF51126">
    <property type="entry name" value="Pectin lyase-like"/>
    <property type="match status" value="2"/>
</dbReference>
<keyword evidence="6" id="KW-1185">Reference proteome</keyword>
<dbReference type="AlphaFoldDB" id="A0AA96LTD6"/>
<protein>
    <recommendedName>
        <fullName evidence="1">Probable pectate lyase C</fullName>
    </recommendedName>
</protein>
<dbReference type="InterPro" id="IPR008965">
    <property type="entry name" value="CBM2/CBM3_carb-bd_dom_sf"/>
</dbReference>
<proteinExistence type="predicted"/>
<evidence type="ECO:0000256" key="1">
    <source>
        <dbReference type="ARBA" id="ARBA00016512"/>
    </source>
</evidence>
<name>A0AA96LTD6_9BACL</name>
<dbReference type="CDD" id="cd08547">
    <property type="entry name" value="Type_II_cohesin"/>
    <property type="match status" value="1"/>
</dbReference>
<evidence type="ECO:0000259" key="3">
    <source>
        <dbReference type="Pfam" id="PF07705"/>
    </source>
</evidence>
<organism evidence="5 6">
    <name type="scientific">Paenibacillus roseopurpureus</name>
    <dbReference type="NCBI Taxonomy" id="2918901"/>
    <lineage>
        <taxon>Bacteria</taxon>
        <taxon>Bacillati</taxon>
        <taxon>Bacillota</taxon>
        <taxon>Bacilli</taxon>
        <taxon>Bacillales</taxon>
        <taxon>Paenibacillaceae</taxon>
        <taxon>Paenibacillus</taxon>
    </lineage>
</organism>
<keyword evidence="2" id="KW-0732">Signal</keyword>
<dbReference type="InterPro" id="IPR011050">
    <property type="entry name" value="Pectin_lyase_fold/virulence"/>
</dbReference>
<feature type="domain" description="CARDB" evidence="3">
    <location>
        <begin position="627"/>
        <end position="729"/>
    </location>
</feature>
<evidence type="ECO:0000313" key="6">
    <source>
        <dbReference type="Proteomes" id="UP001304650"/>
    </source>
</evidence>
<dbReference type="KEGG" id="proo:MJB10_08750"/>
<dbReference type="SMART" id="SM00710">
    <property type="entry name" value="PbH1"/>
    <property type="match status" value="7"/>
</dbReference>